<dbReference type="Gene3D" id="3.40.190.290">
    <property type="match status" value="1"/>
</dbReference>
<dbReference type="SUPFAM" id="SSF53850">
    <property type="entry name" value="Periplasmic binding protein-like II"/>
    <property type="match status" value="1"/>
</dbReference>
<dbReference type="EMBL" id="QVEV01000010">
    <property type="protein sequence ID" value="RGC16103.1"/>
    <property type="molecule type" value="Genomic_DNA"/>
</dbReference>
<evidence type="ECO:0000256" key="2">
    <source>
        <dbReference type="ARBA" id="ARBA00023015"/>
    </source>
</evidence>
<dbReference type="GO" id="GO:0000976">
    <property type="term" value="F:transcription cis-regulatory region binding"/>
    <property type="evidence" value="ECO:0007669"/>
    <property type="project" value="TreeGrafter"/>
</dbReference>
<dbReference type="CDD" id="cd05466">
    <property type="entry name" value="PBP2_LTTR_substrate"/>
    <property type="match status" value="1"/>
</dbReference>
<evidence type="ECO:0000259" key="5">
    <source>
        <dbReference type="PROSITE" id="PS50931"/>
    </source>
</evidence>
<keyword evidence="4" id="KW-0804">Transcription</keyword>
<dbReference type="InterPro" id="IPR005119">
    <property type="entry name" value="LysR_subst-bd"/>
</dbReference>
<evidence type="ECO:0000313" key="6">
    <source>
        <dbReference type="EMBL" id="RGC16103.1"/>
    </source>
</evidence>
<dbReference type="OrthoDB" id="9778774at2"/>
<sequence length="297" mass="33594">MMIDIILNNTGGAIMESLELRIFREVAYTKSISKTAENMGYVQSNITAHIKKLEGELNTTLFIRHSKGVTLTKDGEKLLYQAEKIISLLDKTLQSFQNNPKTLKIGTTQTIAGYLLPKCIIEYQKQFPNVSLSVSTLNQDDLDQSLSNGLLDCIITNSTHNITQGKQVLEFQENLMLATPCSCNSINDIFAYPIIINNIKSCPYREALLDWWNLHQSKSPMIIELDTVEAILNTVAMGGGISLLPKYILADKQNINSFYIEDLQYTSIHMWIAMNKLPSEYFALKDILKKQFKIDNN</sequence>
<dbReference type="InterPro" id="IPR036390">
    <property type="entry name" value="WH_DNA-bd_sf"/>
</dbReference>
<reference evidence="6 7" key="1">
    <citation type="submission" date="2018-08" db="EMBL/GenBank/DDBJ databases">
        <title>A genome reference for cultivated species of the human gut microbiota.</title>
        <authorList>
            <person name="Zou Y."/>
            <person name="Xue W."/>
            <person name="Luo G."/>
        </authorList>
    </citation>
    <scope>NUCLEOTIDE SEQUENCE [LARGE SCALE GENOMIC DNA]</scope>
    <source>
        <strain evidence="6 7">OF01-2LB</strain>
    </source>
</reference>
<dbReference type="PANTHER" id="PTHR30126">
    <property type="entry name" value="HTH-TYPE TRANSCRIPTIONAL REGULATOR"/>
    <property type="match status" value="1"/>
</dbReference>
<dbReference type="PROSITE" id="PS50931">
    <property type="entry name" value="HTH_LYSR"/>
    <property type="match status" value="1"/>
</dbReference>
<organism evidence="6 7">
    <name type="scientific">Clostridium innocuum</name>
    <dbReference type="NCBI Taxonomy" id="1522"/>
    <lineage>
        <taxon>Bacteria</taxon>
        <taxon>Bacillati</taxon>
        <taxon>Bacillota</taxon>
        <taxon>Clostridia</taxon>
        <taxon>Eubacteriales</taxon>
        <taxon>Clostridiaceae</taxon>
        <taxon>Clostridium</taxon>
    </lineage>
</organism>
<feature type="domain" description="HTH lysR-type" evidence="5">
    <location>
        <begin position="15"/>
        <end position="72"/>
    </location>
</feature>
<evidence type="ECO:0000256" key="3">
    <source>
        <dbReference type="ARBA" id="ARBA00023125"/>
    </source>
</evidence>
<dbReference type="SUPFAM" id="SSF46785">
    <property type="entry name" value="Winged helix' DNA-binding domain"/>
    <property type="match status" value="1"/>
</dbReference>
<dbReference type="Gene3D" id="1.10.10.10">
    <property type="entry name" value="Winged helix-like DNA-binding domain superfamily/Winged helix DNA-binding domain"/>
    <property type="match status" value="1"/>
</dbReference>
<evidence type="ECO:0000256" key="4">
    <source>
        <dbReference type="ARBA" id="ARBA00023163"/>
    </source>
</evidence>
<keyword evidence="3" id="KW-0238">DNA-binding</keyword>
<comment type="caution">
    <text evidence="6">The sequence shown here is derived from an EMBL/GenBank/DDBJ whole genome shotgun (WGS) entry which is preliminary data.</text>
</comment>
<name>A0A3E2VYU1_CLOIN</name>
<dbReference type="Pfam" id="PF03466">
    <property type="entry name" value="LysR_substrate"/>
    <property type="match status" value="1"/>
</dbReference>
<dbReference type="InterPro" id="IPR036388">
    <property type="entry name" value="WH-like_DNA-bd_sf"/>
</dbReference>
<dbReference type="Proteomes" id="UP000260025">
    <property type="component" value="Unassembled WGS sequence"/>
</dbReference>
<keyword evidence="2" id="KW-0805">Transcription regulation</keyword>
<proteinExistence type="inferred from homology"/>
<evidence type="ECO:0000256" key="1">
    <source>
        <dbReference type="ARBA" id="ARBA00009437"/>
    </source>
</evidence>
<accession>A0A3E2VYU1</accession>
<gene>
    <name evidence="6" type="ORF">DXA38_08990</name>
</gene>
<dbReference type="GO" id="GO:0003700">
    <property type="term" value="F:DNA-binding transcription factor activity"/>
    <property type="evidence" value="ECO:0007669"/>
    <property type="project" value="InterPro"/>
</dbReference>
<dbReference type="AlphaFoldDB" id="A0A3E2VYU1"/>
<evidence type="ECO:0000313" key="7">
    <source>
        <dbReference type="Proteomes" id="UP000260025"/>
    </source>
</evidence>
<protein>
    <submittedName>
        <fullName evidence="6">LysR family transcriptional regulator</fullName>
    </submittedName>
</protein>
<comment type="similarity">
    <text evidence="1">Belongs to the LysR transcriptional regulatory family.</text>
</comment>
<dbReference type="InterPro" id="IPR000847">
    <property type="entry name" value="LysR_HTH_N"/>
</dbReference>
<dbReference type="Pfam" id="PF00126">
    <property type="entry name" value="HTH_1"/>
    <property type="match status" value="1"/>
</dbReference>
<dbReference type="PANTHER" id="PTHR30126:SF40">
    <property type="entry name" value="HTH-TYPE TRANSCRIPTIONAL REGULATOR GLTR"/>
    <property type="match status" value="1"/>
</dbReference>